<dbReference type="RefSeq" id="WP_119928415.1">
    <property type="nucleotide sequence ID" value="NZ_QZEY01000008.1"/>
</dbReference>
<dbReference type="InterPro" id="IPR003594">
    <property type="entry name" value="HATPase_dom"/>
</dbReference>
<keyword evidence="5" id="KW-0547">Nucleotide-binding</keyword>
<dbReference type="AlphaFoldDB" id="A0A3A4AUJ6"/>
<feature type="domain" description="Signal transduction histidine kinase subgroup 3 dimerisation and phosphoacceptor" evidence="12">
    <location>
        <begin position="183"/>
        <end position="249"/>
    </location>
</feature>
<dbReference type="GO" id="GO:0016020">
    <property type="term" value="C:membrane"/>
    <property type="evidence" value="ECO:0007669"/>
    <property type="project" value="InterPro"/>
</dbReference>
<dbReference type="Gene3D" id="1.20.5.1930">
    <property type="match status" value="1"/>
</dbReference>
<evidence type="ECO:0000256" key="5">
    <source>
        <dbReference type="ARBA" id="ARBA00022741"/>
    </source>
</evidence>
<dbReference type="Proteomes" id="UP000265768">
    <property type="component" value="Unassembled WGS sequence"/>
</dbReference>
<keyword evidence="7" id="KW-0067">ATP-binding</keyword>
<dbReference type="InterPro" id="IPR050482">
    <property type="entry name" value="Sensor_HK_TwoCompSys"/>
</dbReference>
<dbReference type="Gene3D" id="3.30.565.10">
    <property type="entry name" value="Histidine kinase-like ATPase, C-terminal domain"/>
    <property type="match status" value="1"/>
</dbReference>
<keyword evidence="3" id="KW-0597">Phosphoprotein</keyword>
<keyword evidence="10" id="KW-0812">Transmembrane</keyword>
<evidence type="ECO:0000259" key="12">
    <source>
        <dbReference type="Pfam" id="PF07730"/>
    </source>
</evidence>
<evidence type="ECO:0000256" key="7">
    <source>
        <dbReference type="ARBA" id="ARBA00022840"/>
    </source>
</evidence>
<evidence type="ECO:0000313" key="13">
    <source>
        <dbReference type="EMBL" id="RJL30994.1"/>
    </source>
</evidence>
<proteinExistence type="predicted"/>
<evidence type="ECO:0000256" key="4">
    <source>
        <dbReference type="ARBA" id="ARBA00022679"/>
    </source>
</evidence>
<feature type="compositionally biased region" description="Low complexity" evidence="9">
    <location>
        <begin position="380"/>
        <end position="403"/>
    </location>
</feature>
<dbReference type="SUPFAM" id="SSF55874">
    <property type="entry name" value="ATPase domain of HSP90 chaperone/DNA topoisomerase II/histidine kinase"/>
    <property type="match status" value="1"/>
</dbReference>
<dbReference type="InterPro" id="IPR011712">
    <property type="entry name" value="Sig_transdc_His_kin_sub3_dim/P"/>
</dbReference>
<evidence type="ECO:0000256" key="9">
    <source>
        <dbReference type="SAM" id="MobiDB-lite"/>
    </source>
</evidence>
<evidence type="ECO:0000256" key="6">
    <source>
        <dbReference type="ARBA" id="ARBA00022777"/>
    </source>
</evidence>
<evidence type="ECO:0000256" key="2">
    <source>
        <dbReference type="ARBA" id="ARBA00012438"/>
    </source>
</evidence>
<evidence type="ECO:0000256" key="10">
    <source>
        <dbReference type="SAM" id="Phobius"/>
    </source>
</evidence>
<dbReference type="GO" id="GO:0000155">
    <property type="term" value="F:phosphorelay sensor kinase activity"/>
    <property type="evidence" value="ECO:0007669"/>
    <property type="project" value="InterPro"/>
</dbReference>
<feature type="transmembrane region" description="Helical" evidence="10">
    <location>
        <begin position="130"/>
        <end position="150"/>
    </location>
</feature>
<evidence type="ECO:0000313" key="14">
    <source>
        <dbReference type="Proteomes" id="UP000265768"/>
    </source>
</evidence>
<keyword evidence="10" id="KW-1133">Transmembrane helix</keyword>
<comment type="catalytic activity">
    <reaction evidence="1">
        <text>ATP + protein L-histidine = ADP + protein N-phospho-L-histidine.</text>
        <dbReference type="EC" id="2.7.13.3"/>
    </reaction>
</comment>
<feature type="transmembrane region" description="Helical" evidence="10">
    <location>
        <begin position="86"/>
        <end position="110"/>
    </location>
</feature>
<evidence type="ECO:0000256" key="3">
    <source>
        <dbReference type="ARBA" id="ARBA00022553"/>
    </source>
</evidence>
<feature type="region of interest" description="Disordered" evidence="9">
    <location>
        <begin position="380"/>
        <end position="446"/>
    </location>
</feature>
<keyword evidence="6 13" id="KW-0418">Kinase</keyword>
<feature type="transmembrane region" description="Helical" evidence="10">
    <location>
        <begin position="56"/>
        <end position="74"/>
    </location>
</feature>
<keyword evidence="14" id="KW-1185">Reference proteome</keyword>
<evidence type="ECO:0000256" key="8">
    <source>
        <dbReference type="ARBA" id="ARBA00023012"/>
    </source>
</evidence>
<keyword evidence="4" id="KW-0808">Transferase</keyword>
<organism evidence="13 14">
    <name type="scientific">Bailinhaonella thermotolerans</name>
    <dbReference type="NCBI Taxonomy" id="1070861"/>
    <lineage>
        <taxon>Bacteria</taxon>
        <taxon>Bacillati</taxon>
        <taxon>Actinomycetota</taxon>
        <taxon>Actinomycetes</taxon>
        <taxon>Streptosporangiales</taxon>
        <taxon>Streptosporangiaceae</taxon>
        <taxon>Bailinhaonella</taxon>
    </lineage>
</organism>
<gene>
    <name evidence="13" type="ORF">D5H75_22195</name>
</gene>
<keyword evidence="8" id="KW-0902">Two-component regulatory system</keyword>
<dbReference type="PANTHER" id="PTHR24421">
    <property type="entry name" value="NITRATE/NITRITE SENSOR PROTEIN NARX-RELATED"/>
    <property type="match status" value="1"/>
</dbReference>
<name>A0A3A4AUJ6_9ACTN</name>
<dbReference type="PANTHER" id="PTHR24421:SF10">
    <property type="entry name" value="NITRATE_NITRITE SENSOR PROTEIN NARQ"/>
    <property type="match status" value="1"/>
</dbReference>
<dbReference type="GO" id="GO:0005524">
    <property type="term" value="F:ATP binding"/>
    <property type="evidence" value="ECO:0007669"/>
    <property type="project" value="UniProtKB-KW"/>
</dbReference>
<sequence>MNGRRAWRENWPDLALGGGLAVTLAVNSLVLAEKPADLLDYLLMAAGAGVLVVGRRVPAVALVVSTAAMVAYSLRSDPGVSAMVPVLVAIFLAVRAGTFVLSSVAGLLFLSASFAVELLGVADGRPARQITERLGLAMGWFVAAIVAGVVSRHRQAYLEQVEQRAVEAERTREEAALRRAGEERLRIARELHDSLTHNISIIKLQAGVAVHLHRKRGEEVPEALLAIQEASTEAMRELRATLDVLRRPEDEAPPNGLHRLGELAERFRSAGLATTLSVRGPRRPLPEPVEQAAYRIVQESLTNVTRHAGGAPATVLLTYEADRLVVQVDDAGTAEPDPSAVPGVGLIGMRERVTALGGRLTAGPRPGGGFRVRAELPAPAADAPAADAPPAEEALPAVDAPPAGDSAVAVRPGAAATGEERAGAVPVHAAPEGTAAGDREQGGAAR</sequence>
<dbReference type="InterPro" id="IPR036890">
    <property type="entry name" value="HATPase_C_sf"/>
</dbReference>
<reference evidence="13 14" key="1">
    <citation type="submission" date="2018-09" db="EMBL/GenBank/DDBJ databases">
        <title>YIM 75507 draft genome.</title>
        <authorList>
            <person name="Tang S."/>
            <person name="Feng Y."/>
        </authorList>
    </citation>
    <scope>NUCLEOTIDE SEQUENCE [LARGE SCALE GENOMIC DNA]</scope>
    <source>
        <strain evidence="13 14">YIM 75507</strain>
    </source>
</reference>
<feature type="domain" description="Histidine kinase/HSP90-like ATPase" evidence="11">
    <location>
        <begin position="290"/>
        <end position="379"/>
    </location>
</feature>
<dbReference type="Pfam" id="PF07730">
    <property type="entry name" value="HisKA_3"/>
    <property type="match status" value="1"/>
</dbReference>
<accession>A0A3A4AUJ6</accession>
<dbReference type="Pfam" id="PF02518">
    <property type="entry name" value="HATPase_c"/>
    <property type="match status" value="1"/>
</dbReference>
<evidence type="ECO:0000256" key="1">
    <source>
        <dbReference type="ARBA" id="ARBA00000085"/>
    </source>
</evidence>
<keyword evidence="10" id="KW-0472">Membrane</keyword>
<protein>
    <recommendedName>
        <fullName evidence="2">histidine kinase</fullName>
        <ecNumber evidence="2">2.7.13.3</ecNumber>
    </recommendedName>
</protein>
<dbReference type="EC" id="2.7.13.3" evidence="2"/>
<feature type="compositionally biased region" description="Basic and acidic residues" evidence="9">
    <location>
        <begin position="437"/>
        <end position="446"/>
    </location>
</feature>
<dbReference type="CDD" id="cd16917">
    <property type="entry name" value="HATPase_UhpB-NarQ-NarX-like"/>
    <property type="match status" value="1"/>
</dbReference>
<dbReference type="GO" id="GO:0046983">
    <property type="term" value="F:protein dimerization activity"/>
    <property type="evidence" value="ECO:0007669"/>
    <property type="project" value="InterPro"/>
</dbReference>
<dbReference type="OrthoDB" id="227596at2"/>
<evidence type="ECO:0000259" key="11">
    <source>
        <dbReference type="Pfam" id="PF02518"/>
    </source>
</evidence>
<dbReference type="EMBL" id="QZEY01000008">
    <property type="protein sequence ID" value="RJL30994.1"/>
    <property type="molecule type" value="Genomic_DNA"/>
</dbReference>
<comment type="caution">
    <text evidence="13">The sequence shown here is derived from an EMBL/GenBank/DDBJ whole genome shotgun (WGS) entry which is preliminary data.</text>
</comment>